<evidence type="ECO:0000313" key="3">
    <source>
        <dbReference type="Proteomes" id="UP000600139"/>
    </source>
</evidence>
<sequence length="1845" mass="197020">MALTFLLPTDDRPAGMPTSSLEPEITGPPSAPSAGPDMAMSVPVGIPESPGGADAGANAGAVAAPPDAESPPAAPAPATASLVDGEDGVGGPAPLEGGDEGWEPAGGEAASDKKWDLSTPEVARVCEAALDKEGHFRNQDAGDGLDRNRQMMLWVNDDFMRTQVGRDIPLGEDEMGRKLLRQEISIRHFGGRGAESEDALHAEIVKFAQGRKDRGALEGDLVLRARKATLLGSMDPGRSVAAAWPVFRDEARRHPGYRQEDEPELFAKWNATLVGTRQSLGGLVPQLSRVWKILQPVRTDGSGQPFVGPPAPARPFVGPPGPGQMVSDFTMPEDTATNAAPAVSGTDAFASAAATAREIYRGLPADQREAFTDGIGLMAMSLPPDKREGFVKRLHEDSGVKSGLLRAYGRMKSPDEAPSPYLTPDPARSAADWQILSDAHSQKGAFGEDMRTEMDYARNHSTAASFAGAFTTPDGSAPKFRSGSPEHNARVAFWERTRGKKAADGMAAADGSGTYKTPTPSTLPAAKQRADFDSYWQPLLTNPRLTPAQREETIMARDLARVRMESQIAYRAAGPFQRNALRRQMEWGAVSFEIFRRDQTLAWKNPRERAGFIKDFLTRVDAPLLKAGEEEAAVFKIAERRQRGADIVGKHASFSAMDSDLTGVAYKGTDVFYHIVGGLGGALKESLTGKLDSRQNLGHELKGPGLEQIKQGLRTRIKAYEETLLRPVVNIYPMGQRNPGPPPPDPNAMTRYMLAADRDALQQLVKLEGELAKEGFTPEEAGHAIFDNARMTAWTKDEQEDYARVLSTGEVTFNPSRVYGDVAAMYRKIDSLDITPAARERARANLDRLREEQAGKTLQLLANQDDNFLRDEFETIRRQKEREGITDPVGLVDAYQQHMKDRWWTTKAGDATLTGLVDAGRGLNRQAISVANASATLFARATDAVGMDGVAAGTRGNIATMAGWQQASLNKSNDENHIASLSGINGGYGVVKDLANTGGQLAPTILVGFATAGSSVPVQLIGTGIVGGMQGFGSAVDIAISLEQQKLGRDLSGDELQKLVSSREVMLTAGLNALQTAAGNLIFRGGAGGAGAAAGRELTLRELSGILRTQAGRAAFGREFRGSFNALLNTTKAGFMDEAREELANQVLEDIITHIGLGRELDPEETLTGWVGSYVLGGTVGGAVPHFHNPTRVLTTRLGEVNRAIEETSDPEKLANLRAGKAALEKEWATRTGTPSPFQGGTSPAPDPESAVDDDFSAAVSRIGVDDALATGAPAATRVPVAEPFPSSPAVPGPGADVVSITREKQTLDKLHGDLTRGGLPPSIASERIYTWAPIVNVPQQTMDHLRSSGLGGALPNLERTLGGLPGKIAQDILRDNTPSAGRVGGMDTTTVPSVSMDTANLVVSKPSEESKTSVHTETSTDTRTSEPDAPATVTSPTRAVQEISTALSQDLPHIRWGGKGGALDGHWSRSSGVLSRLLPLTIIGHAGGTKASQRINAFTTASDTDLAAIGATPESITRFRQSQLTGKGASARALATLIDTLDPNSASARAAVIDLENRAAASRRAAAELQSNGGLPRVMAQDGGWTVYDSATGQEIGRATTPEGAAAIVDGLHRLQPVEIGEVHDGGSSEEDRPVAKRLSKIRKKEGISKYEQWNAIAWKIYRSVSRHAAIIPYDLGVKSKNRKGVDRSAILFDEECPLTPEELEILPSPREIVLVHTAEGRLHTTNLGKRGTAVIPDDTPAGSIITHNHPSGSGPSVEDIEIALENPSFVMRVITRNAGGKVEIWKFSAMGEIGTVQIKVITEYYIGMRDKYGGKNIHGNEKALDLTMLRFPGKLKIINRIHQ</sequence>
<dbReference type="Proteomes" id="UP000600139">
    <property type="component" value="Unassembled WGS sequence"/>
</dbReference>
<gene>
    <name evidence="2" type="ORF">JIN84_05940</name>
</gene>
<dbReference type="RefSeq" id="WP_200350113.1">
    <property type="nucleotide sequence ID" value="NZ_BAABHZ010000005.1"/>
</dbReference>
<accession>A0A934R302</accession>
<feature type="region of interest" description="Disordered" evidence="1">
    <location>
        <begin position="1229"/>
        <end position="1253"/>
    </location>
</feature>
<name>A0A934R302_9BACT</name>
<protein>
    <submittedName>
        <fullName evidence="2">Uncharacterized protein</fullName>
    </submittedName>
</protein>
<evidence type="ECO:0000256" key="1">
    <source>
        <dbReference type="SAM" id="MobiDB-lite"/>
    </source>
</evidence>
<feature type="region of interest" description="Disordered" evidence="1">
    <location>
        <begin position="1"/>
        <end position="118"/>
    </location>
</feature>
<dbReference type="InterPro" id="IPR020891">
    <property type="entry name" value="UPF0758_CS"/>
</dbReference>
<feature type="compositionally biased region" description="Basic and acidic residues" evidence="1">
    <location>
        <begin position="1407"/>
        <end position="1427"/>
    </location>
</feature>
<feature type="compositionally biased region" description="Polar residues" evidence="1">
    <location>
        <begin position="1231"/>
        <end position="1242"/>
    </location>
</feature>
<dbReference type="EMBL" id="JAENIK010000005">
    <property type="protein sequence ID" value="MBK1815143.1"/>
    <property type="molecule type" value="Genomic_DNA"/>
</dbReference>
<evidence type="ECO:0000313" key="2">
    <source>
        <dbReference type="EMBL" id="MBK1815143.1"/>
    </source>
</evidence>
<dbReference type="PROSITE" id="PS01302">
    <property type="entry name" value="UPF0758"/>
    <property type="match status" value="1"/>
</dbReference>
<keyword evidence="3" id="KW-1185">Reference proteome</keyword>
<comment type="caution">
    <text evidence="2">The sequence shown here is derived from an EMBL/GenBank/DDBJ whole genome shotgun (WGS) entry which is preliminary data.</text>
</comment>
<proteinExistence type="predicted"/>
<feature type="compositionally biased region" description="Low complexity" evidence="1">
    <location>
        <begin position="50"/>
        <end position="67"/>
    </location>
</feature>
<feature type="region of interest" description="Disordered" evidence="1">
    <location>
        <begin position="1404"/>
        <end position="1439"/>
    </location>
</feature>
<reference evidence="2" key="1">
    <citation type="submission" date="2021-01" db="EMBL/GenBank/DDBJ databases">
        <title>Modified the classification status of verrucomicrobia.</title>
        <authorList>
            <person name="Feng X."/>
        </authorList>
    </citation>
    <scope>NUCLEOTIDE SEQUENCE</scope>
    <source>
        <strain evidence="2">JCM 18052</strain>
    </source>
</reference>
<organism evidence="2 3">
    <name type="scientific">Luteolibacter yonseiensis</name>
    <dbReference type="NCBI Taxonomy" id="1144680"/>
    <lineage>
        <taxon>Bacteria</taxon>
        <taxon>Pseudomonadati</taxon>
        <taxon>Verrucomicrobiota</taxon>
        <taxon>Verrucomicrobiia</taxon>
        <taxon>Verrucomicrobiales</taxon>
        <taxon>Verrucomicrobiaceae</taxon>
        <taxon>Luteolibacter</taxon>
    </lineage>
</organism>